<dbReference type="RefSeq" id="XP_048325295.1">
    <property type="nucleotide sequence ID" value="XM_048469338.2"/>
</dbReference>
<reference evidence="3 4" key="1">
    <citation type="submission" date="2025-05" db="UniProtKB">
        <authorList>
            <consortium name="RefSeq"/>
        </authorList>
    </citation>
    <scope>NUCLEOTIDE SEQUENCE [LARGE SCALE GENOMIC DNA]</scope>
    <source>
        <tissue evidence="4 5">Seedling</tissue>
    </source>
</reference>
<feature type="compositionally biased region" description="Polar residues" evidence="2">
    <location>
        <begin position="260"/>
        <end position="270"/>
    </location>
</feature>
<dbReference type="InterPro" id="IPR007573">
    <property type="entry name" value="QWRF"/>
</dbReference>
<feature type="compositionally biased region" description="Polar residues" evidence="2">
    <location>
        <begin position="81"/>
        <end position="92"/>
    </location>
</feature>
<feature type="compositionally biased region" description="Low complexity" evidence="2">
    <location>
        <begin position="319"/>
        <end position="339"/>
    </location>
</feature>
<feature type="compositionally biased region" description="Low complexity" evidence="2">
    <location>
        <begin position="49"/>
        <end position="74"/>
    </location>
</feature>
<evidence type="ECO:0000313" key="3">
    <source>
        <dbReference type="Proteomes" id="UP001652623"/>
    </source>
</evidence>
<sequence length="590" mass="64489">MGELVVEVCASPTAVDAGSAPSSTSISAPPPPPPPPTQHRRPRVREVSSRFMSPLISSSSSSSDLPHLLPSKSPIPKQHHTVSVQSPNLLENQSRQQQRSTSLQRRRRQLDMENLPSSDENSRPSGTDHPPLPIQSSETPFHLEQIQSTLTLRKQRSAKLLKENGVGRQQTHQQNSLKTTCPGRGGANNFATPSRPDTPMVTASMDRTTMTSSSSRFRLMQQRTSTNMTNSAAAKLLQSSVTSLPSQPTTSNHPTSSTTQDDGPQENQVSDLVGCTSRSLSDFRTSSMPEANMVIVVPSRYRSDKTLNRAGGNGNATCSRSLNLPSSSPSSSDTSPFQSIDGSEKLTSAVMKQQANSAKMGGICLPPVPPCAGAKMGTDTRKAKKVSSHQEDVHSLRLFHNRYIQWRYANARAQVSMQAQQRETEKKLCSLGVKISELYDSVVRKRIELGILQRTKTLSAILEAQIPYLDKWSAFEGDYSISLAETVQALSNASLQIPISGNVKVDIKEVEEALNSAAKVMEMIVGHVQHYIPKGEEMENLITEVARIVGGEKAFIEECGDLLAKTYTSQVEECSLRGHLIQLHCRRSNE</sequence>
<feature type="compositionally biased region" description="Pro residues" evidence="2">
    <location>
        <begin position="28"/>
        <end position="37"/>
    </location>
</feature>
<feature type="compositionally biased region" description="Polar residues" evidence="2">
    <location>
        <begin position="115"/>
        <end position="125"/>
    </location>
</feature>
<feature type="region of interest" description="Disordered" evidence="2">
    <location>
        <begin position="164"/>
        <end position="217"/>
    </location>
</feature>
<evidence type="ECO:0000256" key="2">
    <source>
        <dbReference type="SAM" id="MobiDB-lite"/>
    </source>
</evidence>
<keyword evidence="3" id="KW-1185">Reference proteome</keyword>
<organism evidence="3 4">
    <name type="scientific">Ziziphus jujuba</name>
    <name type="common">Chinese jujube</name>
    <name type="synonym">Ziziphus sativa</name>
    <dbReference type="NCBI Taxonomy" id="326968"/>
    <lineage>
        <taxon>Eukaryota</taxon>
        <taxon>Viridiplantae</taxon>
        <taxon>Streptophyta</taxon>
        <taxon>Embryophyta</taxon>
        <taxon>Tracheophyta</taxon>
        <taxon>Spermatophyta</taxon>
        <taxon>Magnoliopsida</taxon>
        <taxon>eudicotyledons</taxon>
        <taxon>Gunneridae</taxon>
        <taxon>Pentapetalae</taxon>
        <taxon>rosids</taxon>
        <taxon>fabids</taxon>
        <taxon>Rosales</taxon>
        <taxon>Rhamnaceae</taxon>
        <taxon>Paliureae</taxon>
        <taxon>Ziziphus</taxon>
    </lineage>
</organism>
<accession>A0A6P4BEB9</accession>
<protein>
    <submittedName>
        <fullName evidence="4 5">Protein ENDOSPERM DEFECTIVE 1</fullName>
    </submittedName>
</protein>
<feature type="region of interest" description="Disordered" evidence="2">
    <location>
        <begin position="13"/>
        <end position="137"/>
    </location>
</feature>
<dbReference type="Proteomes" id="UP001652623">
    <property type="component" value="Chromosome 1"/>
</dbReference>
<evidence type="ECO:0000313" key="5">
    <source>
        <dbReference type="RefSeq" id="XP_048325295.1"/>
    </source>
</evidence>
<proteinExistence type="inferred from homology"/>
<feature type="region of interest" description="Disordered" evidence="2">
    <location>
        <begin position="305"/>
        <end position="341"/>
    </location>
</feature>
<dbReference type="Pfam" id="PF04484">
    <property type="entry name" value="QWRF"/>
    <property type="match status" value="1"/>
</dbReference>
<feature type="compositionally biased region" description="Low complexity" evidence="2">
    <location>
        <begin position="245"/>
        <end position="259"/>
    </location>
</feature>
<feature type="compositionally biased region" description="Low complexity" evidence="2">
    <location>
        <begin position="204"/>
        <end position="217"/>
    </location>
</feature>
<feature type="compositionally biased region" description="Polar residues" evidence="2">
    <location>
        <begin position="167"/>
        <end position="179"/>
    </location>
</feature>
<feature type="region of interest" description="Disordered" evidence="2">
    <location>
        <begin position="241"/>
        <end position="270"/>
    </location>
</feature>
<dbReference type="RefSeq" id="XP_015901167.2">
    <property type="nucleotide sequence ID" value="XM_016045681.4"/>
</dbReference>
<dbReference type="GeneID" id="107434232"/>
<name>A0A6P4BEB9_ZIZJJ</name>
<dbReference type="PANTHER" id="PTHR31807">
    <property type="entry name" value="AUGMIN FAMILY MEMBER"/>
    <property type="match status" value="1"/>
</dbReference>
<gene>
    <name evidence="4 5" type="primary">LOC107434232</name>
</gene>
<comment type="similarity">
    <text evidence="1">Belongs to the QWRF family.</text>
</comment>
<evidence type="ECO:0000256" key="1">
    <source>
        <dbReference type="ARBA" id="ARBA00010016"/>
    </source>
</evidence>
<feature type="compositionally biased region" description="Low complexity" evidence="2">
    <location>
        <begin position="93"/>
        <end position="103"/>
    </location>
</feature>
<dbReference type="PANTHER" id="PTHR31807:SF6">
    <property type="entry name" value="PROTEIN ENDOSPERM DEFECTIVE 1-RELATED"/>
    <property type="match status" value="1"/>
</dbReference>
<evidence type="ECO:0000313" key="4">
    <source>
        <dbReference type="RefSeq" id="XP_015901167.2"/>
    </source>
</evidence>